<keyword evidence="4" id="KW-1185">Reference proteome</keyword>
<keyword evidence="1" id="KW-0812">Transmembrane</keyword>
<keyword evidence="1" id="KW-0472">Membrane</keyword>
<dbReference type="KEGG" id="mbry:B1812_03635"/>
<feature type="domain" description="AB hydrolase-1" evidence="2">
    <location>
        <begin position="73"/>
        <end position="179"/>
    </location>
</feature>
<evidence type="ECO:0000256" key="1">
    <source>
        <dbReference type="SAM" id="Phobius"/>
    </source>
</evidence>
<dbReference type="PANTHER" id="PTHR12277:SF81">
    <property type="entry name" value="PROTEIN ABHD13"/>
    <property type="match status" value="1"/>
</dbReference>
<evidence type="ECO:0000313" key="4">
    <source>
        <dbReference type="Proteomes" id="UP000193978"/>
    </source>
</evidence>
<evidence type="ECO:0000313" key="3">
    <source>
        <dbReference type="EMBL" id="ARN80323.1"/>
    </source>
</evidence>
<dbReference type="InterPro" id="IPR000073">
    <property type="entry name" value="AB_hydrolase_1"/>
</dbReference>
<feature type="transmembrane region" description="Helical" evidence="1">
    <location>
        <begin position="6"/>
        <end position="25"/>
    </location>
</feature>
<sequence length="271" mass="29197">MILLPRIAAAVFSLYLLGLAGLTIFQRDLQYFPDPRIVSPAEAGLAQIETLQLTTDDGKRLSAWFSAPAKGRPLILYFHGNSGVLADRRERFQHFRESGFGFLAIAYRGYGGSSGEPTQAGLLLDAEAAYAEASRRGYSGRRLVIFGESLGTSVATMLASRRQAAALVLDSPYLSAVSIAAARYPIFPVGLLMFDPMRTDLAIGQVHIPVMMLHGEADQIIPLSSARALFALANEPKEFIAVAGADHLVLNAPQVYPRVAAFIDAASASRE</sequence>
<dbReference type="Proteomes" id="UP000193978">
    <property type="component" value="Chromosome"/>
</dbReference>
<keyword evidence="3" id="KW-0378">Hydrolase</keyword>
<dbReference type="AlphaFoldDB" id="A0A1W6MRU7"/>
<keyword evidence="1" id="KW-1133">Transmembrane helix</keyword>
<accession>A0A1W6MRU7</accession>
<evidence type="ECO:0000259" key="2">
    <source>
        <dbReference type="Pfam" id="PF00561"/>
    </source>
</evidence>
<dbReference type="Pfam" id="PF00561">
    <property type="entry name" value="Abhydrolase_1"/>
    <property type="match status" value="1"/>
</dbReference>
<dbReference type="GO" id="GO:0016787">
    <property type="term" value="F:hydrolase activity"/>
    <property type="evidence" value="ECO:0007669"/>
    <property type="project" value="UniProtKB-KW"/>
</dbReference>
<dbReference type="OrthoDB" id="9798884at2"/>
<organism evidence="3 4">
    <name type="scientific">Methylocystis bryophila</name>
    <dbReference type="NCBI Taxonomy" id="655015"/>
    <lineage>
        <taxon>Bacteria</taxon>
        <taxon>Pseudomonadati</taxon>
        <taxon>Pseudomonadota</taxon>
        <taxon>Alphaproteobacteria</taxon>
        <taxon>Hyphomicrobiales</taxon>
        <taxon>Methylocystaceae</taxon>
        <taxon>Methylocystis</taxon>
    </lineage>
</organism>
<name>A0A1W6MRU7_9HYPH</name>
<dbReference type="PANTHER" id="PTHR12277">
    <property type="entry name" value="ALPHA/BETA HYDROLASE DOMAIN-CONTAINING PROTEIN"/>
    <property type="match status" value="1"/>
</dbReference>
<dbReference type="InterPro" id="IPR029058">
    <property type="entry name" value="AB_hydrolase_fold"/>
</dbReference>
<dbReference type="SUPFAM" id="SSF53474">
    <property type="entry name" value="alpha/beta-Hydrolases"/>
    <property type="match status" value="1"/>
</dbReference>
<gene>
    <name evidence="3" type="ORF">B1812_03635</name>
</gene>
<dbReference type="RefSeq" id="WP_085770388.1">
    <property type="nucleotide sequence ID" value="NZ_AP027149.1"/>
</dbReference>
<reference evidence="3 4" key="1">
    <citation type="submission" date="2017-02" db="EMBL/GenBank/DDBJ databases">
        <authorList>
            <person name="Peterson S.W."/>
        </authorList>
    </citation>
    <scope>NUCLEOTIDE SEQUENCE [LARGE SCALE GENOMIC DNA]</scope>
    <source>
        <strain evidence="3 4">S285</strain>
    </source>
</reference>
<proteinExistence type="predicted"/>
<dbReference type="Gene3D" id="3.40.50.1820">
    <property type="entry name" value="alpha/beta hydrolase"/>
    <property type="match status" value="1"/>
</dbReference>
<dbReference type="EMBL" id="CP019948">
    <property type="protein sequence ID" value="ARN80323.1"/>
    <property type="molecule type" value="Genomic_DNA"/>
</dbReference>
<protein>
    <submittedName>
        <fullName evidence="3">Alpha/beta hydrolase</fullName>
    </submittedName>
</protein>
<dbReference type="STRING" id="655015.B1812_03635"/>